<accession>A0A078KPH3</accession>
<evidence type="ECO:0000313" key="1">
    <source>
        <dbReference type="EMBL" id="CDZ76305.1"/>
    </source>
</evidence>
<name>A0A078KPH3_9GAMM</name>
<sequence length="54" mass="6305">MVLSVLLVKGLVLLLITHFFSSLRLPFIYQKNHQSKVILLIKKNNKNRFLQPIS</sequence>
<dbReference type="Proteomes" id="UP000044071">
    <property type="component" value="Unassembled WGS sequence"/>
</dbReference>
<reference evidence="1 2" key="1">
    <citation type="submission" date="2014-06" db="EMBL/GenBank/DDBJ databases">
        <authorList>
            <person name="Urmite Genomes Urmite Genomes"/>
        </authorList>
    </citation>
    <scope>NUCLEOTIDE SEQUENCE [LARGE SCALE GENOMIC DNA]</scope>
</reference>
<protein>
    <submittedName>
        <fullName evidence="1">Uncharacterized protein</fullName>
    </submittedName>
</protein>
<dbReference type="AlphaFoldDB" id="A0A078KPH3"/>
<dbReference type="STRING" id="1034943.BN59_00572"/>
<proteinExistence type="predicted"/>
<gene>
    <name evidence="1" type="ORF">BN59_00572</name>
</gene>
<organism evidence="1 2">
    <name type="scientific">Legionella massiliensis</name>
    <dbReference type="NCBI Taxonomy" id="1034943"/>
    <lineage>
        <taxon>Bacteria</taxon>
        <taxon>Pseudomonadati</taxon>
        <taxon>Pseudomonadota</taxon>
        <taxon>Gammaproteobacteria</taxon>
        <taxon>Legionellales</taxon>
        <taxon>Legionellaceae</taxon>
        <taxon>Legionella</taxon>
    </lineage>
</organism>
<keyword evidence="2" id="KW-1185">Reference proteome</keyword>
<evidence type="ECO:0000313" key="2">
    <source>
        <dbReference type="Proteomes" id="UP000044071"/>
    </source>
</evidence>
<dbReference type="EMBL" id="CCSB01000001">
    <property type="protein sequence ID" value="CDZ76305.1"/>
    <property type="molecule type" value="Genomic_DNA"/>
</dbReference>